<comment type="caution">
    <text evidence="2">The sequence shown here is derived from an EMBL/GenBank/DDBJ whole genome shotgun (WGS) entry which is preliminary data.</text>
</comment>
<sequence length="212" mass="24007">MARRAGEKFLSEDPVDLPKLEAKLAENDEAHVQSQPQYQPQSTNNSPWSGDEEAILLAKYAGDIYKCVTDQPMPTCGKASWENRRKSSNIRPIASEKELEMFINTYFENLVRHVLEKLFSVDPGGKVCNVEGKEVVFRYYYFNQDMDDMIIDIPDTTIAIPDPDTNEEMPDTIIDVPDSDTTIAIPDPDTNEESAPVQVREKKINEGVEAQY</sequence>
<accession>A0A9P7ML68</accession>
<gene>
    <name evidence="2" type="ORF">E4U56_006228</name>
</gene>
<feature type="region of interest" description="Disordered" evidence="1">
    <location>
        <begin position="24"/>
        <end position="48"/>
    </location>
</feature>
<feature type="compositionally biased region" description="Polar residues" evidence="1">
    <location>
        <begin position="32"/>
        <end position="48"/>
    </location>
</feature>
<organism evidence="2 3">
    <name type="scientific">Claviceps arundinis</name>
    <dbReference type="NCBI Taxonomy" id="1623583"/>
    <lineage>
        <taxon>Eukaryota</taxon>
        <taxon>Fungi</taxon>
        <taxon>Dikarya</taxon>
        <taxon>Ascomycota</taxon>
        <taxon>Pezizomycotina</taxon>
        <taxon>Sordariomycetes</taxon>
        <taxon>Hypocreomycetidae</taxon>
        <taxon>Hypocreales</taxon>
        <taxon>Clavicipitaceae</taxon>
        <taxon>Claviceps</taxon>
    </lineage>
</organism>
<evidence type="ECO:0000313" key="3">
    <source>
        <dbReference type="Proteomes" id="UP000784919"/>
    </source>
</evidence>
<feature type="region of interest" description="Disordered" evidence="1">
    <location>
        <begin position="185"/>
        <end position="212"/>
    </location>
</feature>
<reference evidence="2" key="1">
    <citation type="journal article" date="2020" name="bioRxiv">
        <title>Whole genome comparisons of ergot fungi reveals the divergence and evolution of species within the genus Claviceps are the result of varying mechanisms driving genome evolution and host range expansion.</title>
        <authorList>
            <person name="Wyka S.A."/>
            <person name="Mondo S.J."/>
            <person name="Liu M."/>
            <person name="Dettman J."/>
            <person name="Nalam V."/>
            <person name="Broders K.D."/>
        </authorList>
    </citation>
    <scope>NUCLEOTIDE SEQUENCE</scope>
    <source>
        <strain evidence="2">CCC 1102</strain>
    </source>
</reference>
<dbReference type="Proteomes" id="UP000784919">
    <property type="component" value="Unassembled WGS sequence"/>
</dbReference>
<dbReference type="AlphaFoldDB" id="A0A9P7ML68"/>
<name>A0A9P7ML68_9HYPO</name>
<proteinExistence type="predicted"/>
<dbReference type="OrthoDB" id="411394at2759"/>
<evidence type="ECO:0000256" key="1">
    <source>
        <dbReference type="SAM" id="MobiDB-lite"/>
    </source>
</evidence>
<protein>
    <submittedName>
        <fullName evidence="2">Uncharacterized protein</fullName>
    </submittedName>
</protein>
<dbReference type="EMBL" id="SRPS01000492">
    <property type="protein sequence ID" value="KAG5956932.1"/>
    <property type="molecule type" value="Genomic_DNA"/>
</dbReference>
<evidence type="ECO:0000313" key="2">
    <source>
        <dbReference type="EMBL" id="KAG5956932.1"/>
    </source>
</evidence>